<evidence type="ECO:0008006" key="7">
    <source>
        <dbReference type="Google" id="ProtNLM"/>
    </source>
</evidence>
<dbReference type="RefSeq" id="XP_040763373.1">
    <property type="nucleotide sequence ID" value="XM_040909127.1"/>
</dbReference>
<dbReference type="PANTHER" id="PTHR13486:SF2">
    <property type="entry name" value="SPLICING FACTOR C9ORF78"/>
    <property type="match status" value="1"/>
</dbReference>
<sequence>MIKRRARPPPHIRQKPLEVEDEASEQEEHQPEDETLDLADLIELRKLRRTREGIDVQKLVKGDAKKRRKRPREEEEQGGLKKGAQASRDEDEEEDDAETKARRVVRTNNFTQQTNALDVDKHMMAYIEENMKLRRGAQNEPKRDDGPPDPYAELFKIPERYKVNQEKREQDEGSVTNSMTMLTAIPEVDLGMDTRLKNIEETEKAKRVISEERKERKKKEDGEEHLVATRFYRPNLKMKSDADIIRDAKLEAMGLLPEDHEYRRPQHDRTQMATDELVMERFKKRMRK</sequence>
<feature type="compositionally biased region" description="Acidic residues" evidence="4">
    <location>
        <begin position="19"/>
        <end position="37"/>
    </location>
</feature>
<evidence type="ECO:0000313" key="6">
    <source>
        <dbReference type="Proteomes" id="UP000076871"/>
    </source>
</evidence>
<protein>
    <recommendedName>
        <fullName evidence="7">Hepatocellular carcinoma-associated antigen 59</fullName>
    </recommendedName>
</protein>
<dbReference type="FunCoup" id="A0A165DU26">
    <property type="interactions" value="24"/>
</dbReference>
<evidence type="ECO:0000256" key="3">
    <source>
        <dbReference type="ARBA" id="ARBA00023242"/>
    </source>
</evidence>
<feature type="region of interest" description="Disordered" evidence="4">
    <location>
        <begin position="52"/>
        <end position="117"/>
    </location>
</feature>
<dbReference type="OrthoDB" id="5627at2759"/>
<evidence type="ECO:0000256" key="4">
    <source>
        <dbReference type="SAM" id="MobiDB-lite"/>
    </source>
</evidence>
<feature type="compositionally biased region" description="Basic and acidic residues" evidence="4">
    <location>
        <begin position="52"/>
        <end position="63"/>
    </location>
</feature>
<dbReference type="Proteomes" id="UP000076871">
    <property type="component" value="Unassembled WGS sequence"/>
</dbReference>
<keyword evidence="3" id="KW-0539">Nucleus</keyword>
<organism evidence="5 6">
    <name type="scientific">Laetiporus sulphureus 93-53</name>
    <dbReference type="NCBI Taxonomy" id="1314785"/>
    <lineage>
        <taxon>Eukaryota</taxon>
        <taxon>Fungi</taxon>
        <taxon>Dikarya</taxon>
        <taxon>Basidiomycota</taxon>
        <taxon>Agaricomycotina</taxon>
        <taxon>Agaricomycetes</taxon>
        <taxon>Polyporales</taxon>
        <taxon>Laetiporus</taxon>
    </lineage>
</organism>
<dbReference type="STRING" id="1314785.A0A165DU26"/>
<evidence type="ECO:0000256" key="1">
    <source>
        <dbReference type="ARBA" id="ARBA00004123"/>
    </source>
</evidence>
<evidence type="ECO:0000313" key="5">
    <source>
        <dbReference type="EMBL" id="KZT05633.1"/>
    </source>
</evidence>
<gene>
    <name evidence="5" type="ORF">LAESUDRAFT_726924</name>
</gene>
<comment type="subcellular location">
    <subcellularLocation>
        <location evidence="1">Nucleus</location>
    </subcellularLocation>
</comment>
<dbReference type="InterPro" id="IPR010756">
    <property type="entry name" value="Tls1-like"/>
</dbReference>
<dbReference type="GeneID" id="63826156"/>
<dbReference type="InParanoid" id="A0A165DU26"/>
<proteinExistence type="inferred from homology"/>
<name>A0A165DU26_9APHY</name>
<dbReference type="GO" id="GO:0000398">
    <property type="term" value="P:mRNA splicing, via spliceosome"/>
    <property type="evidence" value="ECO:0007669"/>
    <property type="project" value="TreeGrafter"/>
</dbReference>
<reference evidence="5 6" key="1">
    <citation type="journal article" date="2016" name="Mol. Biol. Evol.">
        <title>Comparative Genomics of Early-Diverging Mushroom-Forming Fungi Provides Insights into the Origins of Lignocellulose Decay Capabilities.</title>
        <authorList>
            <person name="Nagy L.G."/>
            <person name="Riley R."/>
            <person name="Tritt A."/>
            <person name="Adam C."/>
            <person name="Daum C."/>
            <person name="Floudas D."/>
            <person name="Sun H."/>
            <person name="Yadav J.S."/>
            <person name="Pangilinan J."/>
            <person name="Larsson K.H."/>
            <person name="Matsuura K."/>
            <person name="Barry K."/>
            <person name="Labutti K."/>
            <person name="Kuo R."/>
            <person name="Ohm R.A."/>
            <person name="Bhattacharya S.S."/>
            <person name="Shirouzu T."/>
            <person name="Yoshinaga Y."/>
            <person name="Martin F.M."/>
            <person name="Grigoriev I.V."/>
            <person name="Hibbett D.S."/>
        </authorList>
    </citation>
    <scope>NUCLEOTIDE SEQUENCE [LARGE SCALE GENOMIC DNA]</scope>
    <source>
        <strain evidence="5 6">93-53</strain>
    </source>
</reference>
<dbReference type="EMBL" id="KV427629">
    <property type="protein sequence ID" value="KZT05633.1"/>
    <property type="molecule type" value="Genomic_DNA"/>
</dbReference>
<feature type="region of interest" description="Disordered" evidence="4">
    <location>
        <begin position="1"/>
        <end position="37"/>
    </location>
</feature>
<dbReference type="AlphaFoldDB" id="A0A165DU26"/>
<dbReference type="Pfam" id="PF07052">
    <property type="entry name" value="Hep_59"/>
    <property type="match status" value="1"/>
</dbReference>
<evidence type="ECO:0000256" key="2">
    <source>
        <dbReference type="ARBA" id="ARBA00007643"/>
    </source>
</evidence>
<keyword evidence="6" id="KW-1185">Reference proteome</keyword>
<feature type="region of interest" description="Disordered" evidence="4">
    <location>
        <begin position="130"/>
        <end position="153"/>
    </location>
</feature>
<feature type="compositionally biased region" description="Basic residues" evidence="4">
    <location>
        <begin position="1"/>
        <end position="14"/>
    </location>
</feature>
<comment type="similarity">
    <text evidence="2">Belongs to the TLS1 family.</text>
</comment>
<dbReference type="GO" id="GO:0005681">
    <property type="term" value="C:spliceosomal complex"/>
    <property type="evidence" value="ECO:0007669"/>
    <property type="project" value="TreeGrafter"/>
</dbReference>
<feature type="compositionally biased region" description="Polar residues" evidence="4">
    <location>
        <begin position="106"/>
        <end position="116"/>
    </location>
</feature>
<dbReference type="PANTHER" id="PTHR13486">
    <property type="entry name" value="TELOMERE LENGTH AND SILENCING PROTEIN 1 TLS1 FAMILY MEMBER"/>
    <property type="match status" value="1"/>
</dbReference>
<accession>A0A165DU26</accession>